<gene>
    <name evidence="2" type="ORF">SAMN04488029_2411</name>
</gene>
<keyword evidence="3" id="KW-1185">Reference proteome</keyword>
<dbReference type="PROSITE" id="PS50106">
    <property type="entry name" value="PDZ"/>
    <property type="match status" value="1"/>
</dbReference>
<dbReference type="GO" id="GO:0006508">
    <property type="term" value="P:proteolysis"/>
    <property type="evidence" value="ECO:0007669"/>
    <property type="project" value="UniProtKB-KW"/>
</dbReference>
<dbReference type="GO" id="GO:0008233">
    <property type="term" value="F:peptidase activity"/>
    <property type="evidence" value="ECO:0007669"/>
    <property type="project" value="UniProtKB-KW"/>
</dbReference>
<keyword evidence="2" id="KW-0645">Protease</keyword>
<dbReference type="SUPFAM" id="SSF50156">
    <property type="entry name" value="PDZ domain-like"/>
    <property type="match status" value="1"/>
</dbReference>
<dbReference type="Proteomes" id="UP000192472">
    <property type="component" value="Unassembled WGS sequence"/>
</dbReference>
<evidence type="ECO:0000259" key="1">
    <source>
        <dbReference type="PROSITE" id="PS50106"/>
    </source>
</evidence>
<accession>A0A1W2GF09</accession>
<dbReference type="RefSeq" id="WP_176214763.1">
    <property type="nucleotide sequence ID" value="NZ_FWYF01000002.1"/>
</dbReference>
<dbReference type="STRING" id="692418.SAMN04488029_2411"/>
<protein>
    <submittedName>
        <fullName evidence="2">Aspartyl protease</fullName>
    </submittedName>
</protein>
<name>A0A1W2GF09_REIFA</name>
<dbReference type="EMBL" id="FWYF01000002">
    <property type="protein sequence ID" value="SMD35237.1"/>
    <property type="molecule type" value="Genomic_DNA"/>
</dbReference>
<evidence type="ECO:0000313" key="3">
    <source>
        <dbReference type="Proteomes" id="UP000192472"/>
    </source>
</evidence>
<dbReference type="Gene3D" id="2.30.42.10">
    <property type="match status" value="1"/>
</dbReference>
<evidence type="ECO:0000313" key="2">
    <source>
        <dbReference type="EMBL" id="SMD35237.1"/>
    </source>
</evidence>
<keyword evidence="2" id="KW-0378">Hydrolase</keyword>
<dbReference type="InterPro" id="IPR001478">
    <property type="entry name" value="PDZ"/>
</dbReference>
<dbReference type="AlphaFoldDB" id="A0A1W2GF09"/>
<dbReference type="Gene3D" id="2.40.70.10">
    <property type="entry name" value="Acid Proteases"/>
    <property type="match status" value="2"/>
</dbReference>
<dbReference type="Pfam" id="PF13180">
    <property type="entry name" value="PDZ_2"/>
    <property type="match status" value="1"/>
</dbReference>
<reference evidence="2 3" key="1">
    <citation type="submission" date="2017-04" db="EMBL/GenBank/DDBJ databases">
        <authorList>
            <person name="Afonso C.L."/>
            <person name="Miller P.J."/>
            <person name="Scott M.A."/>
            <person name="Spackman E."/>
            <person name="Goraichik I."/>
            <person name="Dimitrov K.M."/>
            <person name="Suarez D.L."/>
            <person name="Swayne D.E."/>
        </authorList>
    </citation>
    <scope>NUCLEOTIDE SEQUENCE [LARGE SCALE GENOMIC DNA]</scope>
    <source>
        <strain evidence="2 3">DSM 26133</strain>
    </source>
</reference>
<organism evidence="2 3">
    <name type="scientific">Reichenbachiella faecimaris</name>
    <dbReference type="NCBI Taxonomy" id="692418"/>
    <lineage>
        <taxon>Bacteria</taxon>
        <taxon>Pseudomonadati</taxon>
        <taxon>Bacteroidota</taxon>
        <taxon>Cytophagia</taxon>
        <taxon>Cytophagales</taxon>
        <taxon>Reichenbachiellaceae</taxon>
        <taxon>Reichenbachiella</taxon>
    </lineage>
</organism>
<sequence>MSQQVGFDFPPDVHKTHIPFERYNNLIVIPVTINHSLTLKFILDTGVQYPILTEKVFGDYLGLDYTRNITIQGPGDQDSIKARIAQQVSLSLPGGVESGVNQALLVLEEDYLELKNNLGTDVFGVIGYDIFSRFIVEINYDDSYIVLHEPRKYRPRGAYKKIPMKVVNTKPYIEVTLMKNEKEGRRMHLMVDSGASHAVLVDNPEDESLIPEQNITSVIGRGLGGNINGYLGRMTSIKIGKFEFEEPIATFPIEGDYGAAIKRGSRNGTIGGELLSRFNVVFDYFSSNLYLKKSSMYNKGFEHDMSGMNIVAYGEKLNELKVSSVRFDSPAFQAGIREGDHIETINGYSLESLKFSEFSSLLRMKPGKKIVVRYIRDGEVQKTSFKLERYI</sequence>
<dbReference type="InterPro" id="IPR036034">
    <property type="entry name" value="PDZ_sf"/>
</dbReference>
<feature type="domain" description="PDZ" evidence="1">
    <location>
        <begin position="288"/>
        <end position="363"/>
    </location>
</feature>
<dbReference type="SMART" id="SM00228">
    <property type="entry name" value="PDZ"/>
    <property type="match status" value="1"/>
</dbReference>
<proteinExistence type="predicted"/>
<dbReference type="InterPro" id="IPR021109">
    <property type="entry name" value="Peptidase_aspartic_dom_sf"/>
</dbReference>
<dbReference type="Pfam" id="PF13650">
    <property type="entry name" value="Asp_protease_2"/>
    <property type="match status" value="2"/>
</dbReference>